<dbReference type="PROSITE" id="PS50255">
    <property type="entry name" value="CYTOCHROME_B5_2"/>
    <property type="match status" value="1"/>
</dbReference>
<comment type="similarity">
    <text evidence="3">Belongs to the fatty acid desaturase type 1 family.</text>
</comment>
<evidence type="ECO:0000256" key="3">
    <source>
        <dbReference type="ARBA" id="ARBA00009295"/>
    </source>
</evidence>
<dbReference type="Gene3D" id="3.10.120.10">
    <property type="entry name" value="Cytochrome b5-like heme/steroid binding domain"/>
    <property type="match status" value="1"/>
</dbReference>
<evidence type="ECO:0000256" key="4">
    <source>
        <dbReference type="ARBA" id="ARBA00022617"/>
    </source>
</evidence>
<dbReference type="AlphaFoldDB" id="A0A0D6R4V0"/>
<keyword evidence="11 12" id="KW-0472">Membrane</keyword>
<dbReference type="SMART" id="SM01117">
    <property type="entry name" value="Cyt-b5"/>
    <property type="match status" value="1"/>
</dbReference>
<dbReference type="GO" id="GO:0016717">
    <property type="term" value="F:oxidoreductase activity, acting on paired donors, with oxidation of a pair of donors resulting in the reduction of molecular oxygen to two molecules of water"/>
    <property type="evidence" value="ECO:0007669"/>
    <property type="project" value="TreeGrafter"/>
</dbReference>
<dbReference type="InterPro" id="IPR005804">
    <property type="entry name" value="FA_desaturase_dom"/>
</dbReference>
<name>A0A0D6R4V0_ARACU</name>
<organism evidence="14">
    <name type="scientific">Araucaria cunninghamii</name>
    <name type="common">Hoop pine</name>
    <name type="synonym">Moreton Bay pine</name>
    <dbReference type="NCBI Taxonomy" id="56994"/>
    <lineage>
        <taxon>Eukaryota</taxon>
        <taxon>Viridiplantae</taxon>
        <taxon>Streptophyta</taxon>
        <taxon>Embryophyta</taxon>
        <taxon>Tracheophyta</taxon>
        <taxon>Spermatophyta</taxon>
        <taxon>Pinopsida</taxon>
        <taxon>Pinidae</taxon>
        <taxon>Conifers II</taxon>
        <taxon>Araucariales</taxon>
        <taxon>Araucariaceae</taxon>
        <taxon>Araucaria</taxon>
    </lineage>
</organism>
<evidence type="ECO:0000259" key="13">
    <source>
        <dbReference type="PROSITE" id="PS50255"/>
    </source>
</evidence>
<dbReference type="GO" id="GO:0006629">
    <property type="term" value="P:lipid metabolic process"/>
    <property type="evidence" value="ECO:0007669"/>
    <property type="project" value="UniProtKB-KW"/>
</dbReference>
<dbReference type="PIRSF" id="PIRSF015921">
    <property type="entry name" value="FA_sphinglp_des"/>
    <property type="match status" value="1"/>
</dbReference>
<evidence type="ECO:0000313" key="14">
    <source>
        <dbReference type="EMBL" id="JAG97844.1"/>
    </source>
</evidence>
<keyword evidence="9" id="KW-0408">Iron</keyword>
<evidence type="ECO:0000256" key="11">
    <source>
        <dbReference type="ARBA" id="ARBA00023136"/>
    </source>
</evidence>
<evidence type="ECO:0000256" key="9">
    <source>
        <dbReference type="ARBA" id="ARBA00023004"/>
    </source>
</evidence>
<feature type="transmembrane region" description="Helical" evidence="12">
    <location>
        <begin position="264"/>
        <end position="285"/>
    </location>
</feature>
<dbReference type="GO" id="GO:0046872">
    <property type="term" value="F:metal ion binding"/>
    <property type="evidence" value="ECO:0007669"/>
    <property type="project" value="UniProtKB-KW"/>
</dbReference>
<dbReference type="Pfam" id="PF00487">
    <property type="entry name" value="FA_desaturase"/>
    <property type="match status" value="1"/>
</dbReference>
<evidence type="ECO:0000256" key="8">
    <source>
        <dbReference type="ARBA" id="ARBA00023002"/>
    </source>
</evidence>
<feature type="domain" description="Cytochrome b5 heme-binding" evidence="13">
    <location>
        <begin position="15"/>
        <end position="90"/>
    </location>
</feature>
<dbReference type="PANTHER" id="PTHR19353:SF30">
    <property type="entry name" value="DELTA 8-(E)-SPHINGOLIPID DESATURASE"/>
    <property type="match status" value="1"/>
</dbReference>
<dbReference type="InterPro" id="IPR001199">
    <property type="entry name" value="Cyt_B5-like_heme/steroid-bd"/>
</dbReference>
<keyword evidence="10" id="KW-0443">Lipid metabolism</keyword>
<feature type="transmembrane region" description="Helical" evidence="12">
    <location>
        <begin position="122"/>
        <end position="141"/>
    </location>
</feature>
<evidence type="ECO:0000256" key="10">
    <source>
        <dbReference type="ARBA" id="ARBA00023098"/>
    </source>
</evidence>
<proteinExistence type="inferred from homology"/>
<dbReference type="EMBL" id="GCKF01031063">
    <property type="protein sequence ID" value="JAG97844.1"/>
    <property type="molecule type" value="Transcribed_RNA"/>
</dbReference>
<keyword evidence="7 12" id="KW-1133">Transmembrane helix</keyword>
<reference evidence="14" key="1">
    <citation type="submission" date="2015-03" db="EMBL/GenBank/DDBJ databases">
        <title>A transcriptome of Araucaria cunninghamii, an australian fine timber species.</title>
        <authorList>
            <person name="Jing Yi C.J.Y."/>
            <person name="Yin San L.Y.S."/>
            <person name="Abdul Karim S.S."/>
            <person name="Wan Azmi N.N."/>
            <person name="Hercus R.R."/>
            <person name="Croft L.L."/>
        </authorList>
    </citation>
    <scope>NUCLEOTIDE SEQUENCE</scope>
    <source>
        <strain evidence="14">MI0301</strain>
        <tissue evidence="14">Leaf</tissue>
    </source>
</reference>
<dbReference type="PANTHER" id="PTHR19353">
    <property type="entry name" value="FATTY ACID DESATURASE 2"/>
    <property type="match status" value="1"/>
</dbReference>
<dbReference type="FunFam" id="3.10.120.10:FF:000007">
    <property type="entry name" value="Sulfite oxidase, mitochondrial"/>
    <property type="match status" value="1"/>
</dbReference>
<sequence length="459" mass="53470">MCEFPSEEKQHRPMARKISKEELRKHNRREDLWLAVEGKVYDVTAWVDKHPGGELPLLNLAGQDISDIFVAYHPPEAWKYLAVYFIGRLEEGEEDLPAMTRDYRMLREELHRAGMFRGSLDMYYRIVLSIFAMLSLVVYGVAYSGSVWARMLSAVFLGLAWMQSSFIGHDSAHSGLLPNKKLEVAIQLLVGNMFTGISIGWWKRSHNVHHTSVNNLEYDPDLQYVPLYAVSSRFFQGLYSKYYEKPMNFDWLARFLVSYQHWTFYPVMAVARVLLYMHSFTLVFSPKKKVQYRRLEIAALGVFWLWFPFLISCVPTWTERVAFVLVCFAVSGIQHVQFCLNHFSSSVFVGRPRSENWFPEQIAGTLDITCSPWMDWFHGGLQFQVEHHCFPRVPRTNLRKLRDYVKPLCEKHGLPYRSATFWEANVMMIHTLRTAAMEARDLSKPVPTCLLWEAVNTHG</sequence>
<evidence type="ECO:0000256" key="1">
    <source>
        <dbReference type="ARBA" id="ARBA00004141"/>
    </source>
</evidence>
<evidence type="ECO:0000256" key="5">
    <source>
        <dbReference type="ARBA" id="ARBA00022692"/>
    </source>
</evidence>
<evidence type="ECO:0000256" key="12">
    <source>
        <dbReference type="SAM" id="Phobius"/>
    </source>
</evidence>
<dbReference type="GO" id="GO:0016020">
    <property type="term" value="C:membrane"/>
    <property type="evidence" value="ECO:0007669"/>
    <property type="project" value="UniProtKB-SubCell"/>
</dbReference>
<evidence type="ECO:0000256" key="7">
    <source>
        <dbReference type="ARBA" id="ARBA00022989"/>
    </source>
</evidence>
<protein>
    <recommendedName>
        <fullName evidence="13">Cytochrome b5 heme-binding domain-containing protein</fullName>
    </recommendedName>
</protein>
<keyword evidence="8" id="KW-0560">Oxidoreductase</keyword>
<dbReference type="InterPro" id="IPR036400">
    <property type="entry name" value="Cyt_B5-like_heme/steroid_sf"/>
</dbReference>
<dbReference type="SUPFAM" id="SSF55856">
    <property type="entry name" value="Cytochrome b5-like heme/steroid binding domain"/>
    <property type="match status" value="1"/>
</dbReference>
<dbReference type="Pfam" id="PF00173">
    <property type="entry name" value="Cyt-b5"/>
    <property type="match status" value="1"/>
</dbReference>
<dbReference type="InterPro" id="IPR012171">
    <property type="entry name" value="Fatty_acid_desaturase"/>
</dbReference>
<dbReference type="CDD" id="cd03506">
    <property type="entry name" value="Delta6-FADS-like"/>
    <property type="match status" value="1"/>
</dbReference>
<evidence type="ECO:0000256" key="2">
    <source>
        <dbReference type="ARBA" id="ARBA00005189"/>
    </source>
</evidence>
<evidence type="ECO:0000256" key="6">
    <source>
        <dbReference type="ARBA" id="ARBA00022723"/>
    </source>
</evidence>
<keyword evidence="6" id="KW-0479">Metal-binding</keyword>
<keyword evidence="5 12" id="KW-0812">Transmembrane</keyword>
<accession>A0A0D6R4V0</accession>
<keyword evidence="4" id="KW-0349">Heme</keyword>
<feature type="transmembrane region" description="Helical" evidence="12">
    <location>
        <begin position="297"/>
        <end position="317"/>
    </location>
</feature>
<dbReference type="PRINTS" id="PR00363">
    <property type="entry name" value="CYTOCHROMEB5"/>
</dbReference>
<comment type="subcellular location">
    <subcellularLocation>
        <location evidence="1">Membrane</location>
        <topology evidence="1">Multi-pass membrane protein</topology>
    </subcellularLocation>
</comment>
<comment type="pathway">
    <text evidence="2">Lipid metabolism.</text>
</comment>